<dbReference type="Proteomes" id="UP000807504">
    <property type="component" value="Unassembled WGS sequence"/>
</dbReference>
<dbReference type="EMBL" id="JABXBU010000012">
    <property type="protein sequence ID" value="KAF8789769.1"/>
    <property type="molecule type" value="Genomic_DNA"/>
</dbReference>
<gene>
    <name evidence="1" type="ORF">HNY73_007682</name>
</gene>
<dbReference type="AlphaFoldDB" id="A0A8T0FJQ9"/>
<protein>
    <submittedName>
        <fullName evidence="1">Uncharacterized protein</fullName>
    </submittedName>
</protein>
<organism evidence="1 2">
    <name type="scientific">Argiope bruennichi</name>
    <name type="common">Wasp spider</name>
    <name type="synonym">Aranea bruennichi</name>
    <dbReference type="NCBI Taxonomy" id="94029"/>
    <lineage>
        <taxon>Eukaryota</taxon>
        <taxon>Metazoa</taxon>
        <taxon>Ecdysozoa</taxon>
        <taxon>Arthropoda</taxon>
        <taxon>Chelicerata</taxon>
        <taxon>Arachnida</taxon>
        <taxon>Araneae</taxon>
        <taxon>Araneomorphae</taxon>
        <taxon>Entelegynae</taxon>
        <taxon>Araneoidea</taxon>
        <taxon>Araneidae</taxon>
        <taxon>Argiope</taxon>
    </lineage>
</organism>
<sequence length="500" mass="60190">MTMDRYLYSKTLEDLALKRTAVILCSCPNMYMFAARMKDSTKEEFEPEIDKMSRNIVANISLPLMLEQDLLGAIKAVCREIIKWVKFHENFLEQYNGVLSRLENLELIRWTRYGTVDYEKTAEILIRRRKLSAEQCYKLACLYCFCQDIKELWKELPYSYKEVFFRDDPLQIAQPRIVVFFTCLLRHQGYQVGLFLPEGQRDIPSIIENIFEYVALQGYGAATQYFYRTLFALHRLDGITRVARGVAQLRSFDHCSYLHEYQKYSDVLRFLMSRMQEHQHRDFFRSAPVQTLKSLLDWPSQSEFLRHAYYVLRFRILTKEEYSRVLFILAHNSSSGFNYPRLFRIFFRMSPKKYKNYTLTHYSHFLREFIRINDVVTVKFIFRHLNVKEKVKLLVNQSMGRNFIPALITAGKWDFLRLFIRESQLANESKQSLVAYFRLRFPEDRRSEWFRKFVREIRADQSGAKYDRWALDCKRIFRRVVRKRRNEDHAEQPKKLFRAN</sequence>
<name>A0A8T0FJQ9_ARGBR</name>
<evidence type="ECO:0000313" key="2">
    <source>
        <dbReference type="Proteomes" id="UP000807504"/>
    </source>
</evidence>
<accession>A0A8T0FJQ9</accession>
<reference evidence="1" key="2">
    <citation type="submission" date="2020-06" db="EMBL/GenBank/DDBJ databases">
        <authorList>
            <person name="Sheffer M."/>
        </authorList>
    </citation>
    <scope>NUCLEOTIDE SEQUENCE</scope>
</reference>
<proteinExistence type="predicted"/>
<keyword evidence="2" id="KW-1185">Reference proteome</keyword>
<reference evidence="1" key="1">
    <citation type="journal article" date="2020" name="bioRxiv">
        <title>Chromosome-level reference genome of the European wasp spider Argiope bruennichi: a resource for studies on range expansion and evolutionary adaptation.</title>
        <authorList>
            <person name="Sheffer M.M."/>
            <person name="Hoppe A."/>
            <person name="Krehenwinkel H."/>
            <person name="Uhl G."/>
            <person name="Kuss A.W."/>
            <person name="Jensen L."/>
            <person name="Jensen C."/>
            <person name="Gillespie R.G."/>
            <person name="Hoff K.J."/>
            <person name="Prost S."/>
        </authorList>
    </citation>
    <scope>NUCLEOTIDE SEQUENCE</scope>
</reference>
<evidence type="ECO:0000313" key="1">
    <source>
        <dbReference type="EMBL" id="KAF8789769.1"/>
    </source>
</evidence>
<comment type="caution">
    <text evidence="1">The sequence shown here is derived from an EMBL/GenBank/DDBJ whole genome shotgun (WGS) entry which is preliminary data.</text>
</comment>